<sequence length="321" mass="34651">MVILKNKSFAVAVFFSAFLSSAHASAKSVKTADKHFPAPTAQEAETPDPADIEQNEFLTKISDIALNVVSFPKQTVKHSPFSSAYTLFVKDAAEKGVSGMPITVSYPASRTDDSIVYDEIVLTTDENGHVEFMPGVPAFSFDEAVTFYPTPVNSNPETVKAARAASVTAPYKVRTDLAKKSGILYVFDFDDKGRALTNSRYILRDFINSGVRSGNSPISSPNYLNQNIASLYKATRAIVGNTAGFMVSGSIKFTAPSERKDDGTYVCTLVADVACIDMQNGEVLYKTQQRASETGASQSLAAEACRKKIASQTVHAILYGM</sequence>
<proteinExistence type="predicted"/>
<feature type="signal peptide" evidence="1">
    <location>
        <begin position="1"/>
        <end position="26"/>
    </location>
</feature>
<keyword evidence="1" id="KW-0732">Signal</keyword>
<dbReference type="eggNOG" id="ENOG5031CHN">
    <property type="taxonomic scope" value="Bacteria"/>
</dbReference>
<gene>
    <name evidence="3" type="ORF">HMPREF0860_0701</name>
    <name evidence="2" type="ORF">HMPREF1325_1672</name>
</gene>
<dbReference type="Proteomes" id="UP000016646">
    <property type="component" value="Unassembled WGS sequence"/>
</dbReference>
<keyword evidence="5" id="KW-1185">Reference proteome</keyword>
<dbReference type="EMBL" id="AUZJ01000017">
    <property type="protein sequence ID" value="ERF61147.1"/>
    <property type="molecule type" value="Genomic_DNA"/>
</dbReference>
<comment type="caution">
    <text evidence="2">The sequence shown here is derived from an EMBL/GenBank/DDBJ whole genome shotgun (WGS) entry which is preliminary data.</text>
</comment>
<feature type="chain" id="PRO_5004610974" description="Lipoprotein" evidence="1">
    <location>
        <begin position="27"/>
        <end position="321"/>
    </location>
</feature>
<evidence type="ECO:0000313" key="5">
    <source>
        <dbReference type="Proteomes" id="UP000016646"/>
    </source>
</evidence>
<organism evidence="2 4">
    <name type="scientific">Treponema socranskii subsp. socranskii VPI DR56BR1116 = ATCC 35536</name>
    <dbReference type="NCBI Taxonomy" id="1125725"/>
    <lineage>
        <taxon>Bacteria</taxon>
        <taxon>Pseudomonadati</taxon>
        <taxon>Spirochaetota</taxon>
        <taxon>Spirochaetia</taxon>
        <taxon>Spirochaetales</taxon>
        <taxon>Treponemataceae</taxon>
        <taxon>Treponema</taxon>
    </lineage>
</organism>
<dbReference type="EMBL" id="AVQI01000006">
    <property type="protein sequence ID" value="ERK04967.1"/>
    <property type="molecule type" value="Genomic_DNA"/>
</dbReference>
<dbReference type="OrthoDB" id="356746at2"/>
<reference evidence="4 5" key="1">
    <citation type="submission" date="2013-08" db="EMBL/GenBank/DDBJ databases">
        <authorList>
            <person name="Durkin A.S."/>
            <person name="Haft D.R."/>
            <person name="McCorrison J."/>
            <person name="Torralba M."/>
            <person name="Gillis M."/>
            <person name="Haft D.H."/>
            <person name="Methe B."/>
            <person name="Sutton G."/>
            <person name="Nelson K.E."/>
        </authorList>
    </citation>
    <scope>NUCLEOTIDE SEQUENCE [LARGE SCALE GENOMIC DNA]</scope>
    <source>
        <strain evidence="3 5">ATCC 35536</strain>
        <strain evidence="2 4">VPI DR56BR1116</strain>
    </source>
</reference>
<evidence type="ECO:0000313" key="3">
    <source>
        <dbReference type="EMBL" id="ERK04967.1"/>
    </source>
</evidence>
<evidence type="ECO:0000313" key="2">
    <source>
        <dbReference type="EMBL" id="ERF61147.1"/>
    </source>
</evidence>
<dbReference type="STRING" id="1125725.HMPREF1325_1672"/>
<evidence type="ECO:0000256" key="1">
    <source>
        <dbReference type="SAM" id="SignalP"/>
    </source>
</evidence>
<dbReference type="RefSeq" id="WP_021329988.1">
    <property type="nucleotide sequence ID" value="NZ_AUZJ01000017.1"/>
</dbReference>
<evidence type="ECO:0008006" key="6">
    <source>
        <dbReference type="Google" id="ProtNLM"/>
    </source>
</evidence>
<evidence type="ECO:0000313" key="4">
    <source>
        <dbReference type="Proteomes" id="UP000016412"/>
    </source>
</evidence>
<name>U1FAK9_TRESO</name>
<accession>U1FAK9</accession>
<dbReference type="Proteomes" id="UP000016412">
    <property type="component" value="Unassembled WGS sequence"/>
</dbReference>
<dbReference type="PATRIC" id="fig|1125725.3.peg.955"/>
<protein>
    <recommendedName>
        <fullName evidence="6">Lipoprotein</fullName>
    </recommendedName>
</protein>
<dbReference type="AlphaFoldDB" id="U1FAK9"/>